<geneLocation type="plasmid" evidence="8 9">
    <name>pDVUL01</name>
</geneLocation>
<feature type="transmembrane region" description="Helical" evidence="5">
    <location>
        <begin position="336"/>
        <end position="354"/>
    </location>
</feature>
<feature type="domain" description="GtrA/DPMS transmembrane" evidence="7">
    <location>
        <begin position="248"/>
        <end position="360"/>
    </location>
</feature>
<comment type="subcellular location">
    <subcellularLocation>
        <location evidence="1">Membrane</location>
        <topology evidence="1">Multi-pass membrane protein</topology>
    </subcellularLocation>
</comment>
<evidence type="ECO:0000313" key="8">
    <source>
        <dbReference type="EMBL" id="ABM30050.1"/>
    </source>
</evidence>
<dbReference type="AlphaFoldDB" id="A0A0H3ADT4"/>
<keyword evidence="8" id="KW-0614">Plasmid</keyword>
<evidence type="ECO:0000256" key="1">
    <source>
        <dbReference type="ARBA" id="ARBA00004141"/>
    </source>
</evidence>
<keyword evidence="8" id="KW-0808">Transferase</keyword>
<dbReference type="Gene3D" id="3.40.50.150">
    <property type="entry name" value="Vaccinia Virus protein VP39"/>
    <property type="match status" value="1"/>
</dbReference>
<dbReference type="Gene3D" id="3.90.550.10">
    <property type="entry name" value="Spore Coat Polysaccharide Biosynthesis Protein SpsA, Chain A"/>
    <property type="match status" value="1"/>
</dbReference>
<dbReference type="InterPro" id="IPR029044">
    <property type="entry name" value="Nucleotide-diphossugar_trans"/>
</dbReference>
<keyword evidence="4 5" id="KW-0472">Membrane</keyword>
<dbReference type="RefSeq" id="WP_011787353.1">
    <property type="nucleotide sequence ID" value="NC_008741.1"/>
</dbReference>
<organism evidence="8 9">
    <name type="scientific">Nitratidesulfovibrio vulgaris (strain DP4)</name>
    <name type="common">Desulfovibrio vulgaris</name>
    <dbReference type="NCBI Taxonomy" id="391774"/>
    <lineage>
        <taxon>Bacteria</taxon>
        <taxon>Pseudomonadati</taxon>
        <taxon>Thermodesulfobacteriota</taxon>
        <taxon>Desulfovibrionia</taxon>
        <taxon>Desulfovibrionales</taxon>
        <taxon>Desulfovibrionaceae</taxon>
        <taxon>Nitratidesulfovibrio</taxon>
    </lineage>
</organism>
<evidence type="ECO:0000259" key="6">
    <source>
        <dbReference type="Pfam" id="PF00535"/>
    </source>
</evidence>
<dbReference type="KEGG" id="dvl:Dvul_3039"/>
<dbReference type="InterPro" id="IPR029063">
    <property type="entry name" value="SAM-dependent_MTases_sf"/>
</dbReference>
<dbReference type="GO" id="GO:0016020">
    <property type="term" value="C:membrane"/>
    <property type="evidence" value="ECO:0007669"/>
    <property type="project" value="UniProtKB-SubCell"/>
</dbReference>
<evidence type="ECO:0000259" key="7">
    <source>
        <dbReference type="Pfam" id="PF04138"/>
    </source>
</evidence>
<dbReference type="HOGENOM" id="CLU_471547_0_0_7"/>
<gene>
    <name evidence="8" type="ordered locus">Dvul_3039</name>
</gene>
<keyword evidence="3 5" id="KW-1133">Transmembrane helix</keyword>
<dbReference type="GO" id="GO:0000271">
    <property type="term" value="P:polysaccharide biosynthetic process"/>
    <property type="evidence" value="ECO:0007669"/>
    <property type="project" value="InterPro"/>
</dbReference>
<feature type="domain" description="Glycosyltransferase 2-like" evidence="6">
    <location>
        <begin position="29"/>
        <end position="155"/>
    </location>
</feature>
<dbReference type="Pfam" id="PF13489">
    <property type="entry name" value="Methyltransf_23"/>
    <property type="match status" value="1"/>
</dbReference>
<protein>
    <submittedName>
        <fullName evidence="8">Methyltransferase type 12</fullName>
    </submittedName>
</protein>
<dbReference type="InterPro" id="IPR001173">
    <property type="entry name" value="Glyco_trans_2-like"/>
</dbReference>
<keyword evidence="2 5" id="KW-0812">Transmembrane</keyword>
<feature type="transmembrane region" description="Helical" evidence="5">
    <location>
        <begin position="304"/>
        <end position="324"/>
    </location>
</feature>
<dbReference type="InterPro" id="IPR007267">
    <property type="entry name" value="GtrA_DPMS_TM"/>
</dbReference>
<keyword evidence="8" id="KW-0489">Methyltransferase</keyword>
<dbReference type="Pfam" id="PF00535">
    <property type="entry name" value="Glycos_transf_2"/>
    <property type="match status" value="1"/>
</dbReference>
<dbReference type="InterPro" id="IPR050256">
    <property type="entry name" value="Glycosyltransferase_2"/>
</dbReference>
<evidence type="ECO:0000256" key="2">
    <source>
        <dbReference type="ARBA" id="ARBA00022692"/>
    </source>
</evidence>
<dbReference type="SUPFAM" id="SSF53335">
    <property type="entry name" value="S-adenosyl-L-methionine-dependent methyltransferases"/>
    <property type="match status" value="1"/>
</dbReference>
<dbReference type="Pfam" id="PF04138">
    <property type="entry name" value="GtrA_DPMS_TM"/>
    <property type="match status" value="1"/>
</dbReference>
<evidence type="ECO:0000313" key="9">
    <source>
        <dbReference type="Proteomes" id="UP000009173"/>
    </source>
</evidence>
<dbReference type="GO" id="GO:0032259">
    <property type="term" value="P:methylation"/>
    <property type="evidence" value="ECO:0007669"/>
    <property type="project" value="UniProtKB-KW"/>
</dbReference>
<dbReference type="PANTHER" id="PTHR48090">
    <property type="entry name" value="UNDECAPRENYL-PHOSPHATE 4-DEOXY-4-FORMAMIDO-L-ARABINOSE TRANSFERASE-RELATED"/>
    <property type="match status" value="1"/>
</dbReference>
<accession>A0A0H3ADT4</accession>
<evidence type="ECO:0000256" key="5">
    <source>
        <dbReference type="SAM" id="Phobius"/>
    </source>
</evidence>
<dbReference type="SUPFAM" id="SSF53448">
    <property type="entry name" value="Nucleotide-diphospho-sugar transferases"/>
    <property type="match status" value="1"/>
</dbReference>
<evidence type="ECO:0000256" key="4">
    <source>
        <dbReference type="ARBA" id="ARBA00023136"/>
    </source>
</evidence>
<dbReference type="CDD" id="cd04179">
    <property type="entry name" value="DPM_DPG-synthase_like"/>
    <property type="match status" value="1"/>
</dbReference>
<dbReference type="GO" id="GO:0008168">
    <property type="term" value="F:methyltransferase activity"/>
    <property type="evidence" value="ECO:0007669"/>
    <property type="project" value="UniProtKB-KW"/>
</dbReference>
<dbReference type="Proteomes" id="UP000009173">
    <property type="component" value="Plasmid pDVUL01"/>
</dbReference>
<evidence type="ECO:0000256" key="3">
    <source>
        <dbReference type="ARBA" id="ARBA00022989"/>
    </source>
</evidence>
<dbReference type="PANTHER" id="PTHR48090:SF7">
    <property type="entry name" value="RFBJ PROTEIN"/>
    <property type="match status" value="1"/>
</dbReference>
<name>A0A0H3ADT4_NITV4</name>
<dbReference type="EMBL" id="CP000528">
    <property type="protein sequence ID" value="ABM30050.1"/>
    <property type="molecule type" value="Genomic_DNA"/>
</dbReference>
<reference evidence="9" key="1">
    <citation type="journal article" date="2009" name="Environ. Microbiol.">
        <title>Contribution of mobile genetic elements to Desulfovibrio vulgaris genome plasticity.</title>
        <authorList>
            <person name="Walker C.B."/>
            <person name="Stolyar S."/>
            <person name="Chivian D."/>
            <person name="Pinel N."/>
            <person name="Gabster J.A."/>
            <person name="Dehal P.S."/>
            <person name="He Z."/>
            <person name="Yang Z.K."/>
            <person name="Yen H.C."/>
            <person name="Zhou J."/>
            <person name="Wall J.D."/>
            <person name="Hazen T.C."/>
            <person name="Arkin A.P."/>
            <person name="Stahl D.A."/>
        </authorList>
    </citation>
    <scope>NUCLEOTIDE SEQUENCE [LARGE SCALE GENOMIC DNA]</scope>
    <source>
        <strain evidence="9">DP4</strain>
        <plasmid evidence="9">Plasmid pDVUL01</plasmid>
    </source>
</reference>
<proteinExistence type="predicted"/>
<sequence>MSTSPTVDTTPRHDDAPAPEGFMLPVALIPAYKPTPGLLGIVRELGESGTFHAIVCVDDGSGMEYRHLFDALVGMGVTVLRHATNLGKGNALKTGINHIAVNHPETVGAVTLDADGQHLAKDCIAVAKALQAGGRELVLGVRAFDGESVPFRSRFGNTVTRSVARFLAGVDITDTQTGLRGIPSFLFTSLLRLKSGGYDFELDMLMTVCEQKIPLRQLPIETVYIDNNATSSFNPFWDSIKIYMVFLRFNISALLTFAIDYLVFGAFFALSSSVGLSIVFARLCAGAFNYTVNREIVFRSTRRHSVTLLLYALTVLLMGSIAYVSIKALAASGTNVYAAKIFIECVLFLFSFIIQRELIFTKQKDAPGEMRVTDWCTYYDTRSTCSDITSKLAFASFKKDMARFAPGLKSLVELGGANSIFYDRFKSLFPHARLSLVDRCAPTEAFARKISGDPNTAYIQRDILQDDLTEYHETADCVISFGLIEHFDEADTATMIDRHFALARPGGTVYISFPTPTWLYRLTRGLLEFIGRWPFHDERPLTFDEVLRTASRHGTILKQGMSYRLGLTQGIIIVRKTA</sequence>